<comment type="caution">
    <text evidence="1">The sequence shown here is derived from an EMBL/GenBank/DDBJ whole genome shotgun (WGS) entry which is preliminary data.</text>
</comment>
<protein>
    <submittedName>
        <fullName evidence="1">Uncharacterized protein</fullName>
    </submittedName>
</protein>
<reference evidence="2" key="2">
    <citation type="journal article" date="2018" name="Mol. Plant Microbe Interact.">
        <title>Genome sequence resources for the wheat stripe rust pathogen (Puccinia striiformis f. sp. tritici) and the barley stripe rust pathogen (Puccinia striiformis f. sp. hordei).</title>
        <authorList>
            <person name="Xia C."/>
            <person name="Wang M."/>
            <person name="Yin C."/>
            <person name="Cornejo O.E."/>
            <person name="Hulbert S.H."/>
            <person name="Chen X."/>
        </authorList>
    </citation>
    <scope>NUCLEOTIDE SEQUENCE [LARGE SCALE GENOMIC DNA]</scope>
    <source>
        <strain evidence="2">93-210</strain>
    </source>
</reference>
<dbReference type="Proteomes" id="UP001060170">
    <property type="component" value="Chromosome 9"/>
</dbReference>
<name>A0ACC0E8V0_9BASI</name>
<reference evidence="1 2" key="3">
    <citation type="journal article" date="2022" name="Microbiol. Spectr.">
        <title>Folding features and dynamics of 3D genome architecture in plant fungal pathogens.</title>
        <authorList>
            <person name="Xia C."/>
        </authorList>
    </citation>
    <scope>NUCLEOTIDE SEQUENCE [LARGE SCALE GENOMIC DNA]</scope>
    <source>
        <strain evidence="1 2">93-210</strain>
    </source>
</reference>
<evidence type="ECO:0000313" key="2">
    <source>
        <dbReference type="Proteomes" id="UP001060170"/>
    </source>
</evidence>
<organism evidence="1 2">
    <name type="scientific">Puccinia striiformis f. sp. tritici</name>
    <dbReference type="NCBI Taxonomy" id="168172"/>
    <lineage>
        <taxon>Eukaryota</taxon>
        <taxon>Fungi</taxon>
        <taxon>Dikarya</taxon>
        <taxon>Basidiomycota</taxon>
        <taxon>Pucciniomycotina</taxon>
        <taxon>Pucciniomycetes</taxon>
        <taxon>Pucciniales</taxon>
        <taxon>Pucciniaceae</taxon>
        <taxon>Puccinia</taxon>
    </lineage>
</organism>
<reference evidence="2" key="1">
    <citation type="journal article" date="2018" name="BMC Genomics">
        <title>Genomic insights into host adaptation between the wheat stripe rust pathogen (Puccinia striiformis f. sp. tritici) and the barley stripe rust pathogen (Puccinia striiformis f. sp. hordei).</title>
        <authorList>
            <person name="Xia C."/>
            <person name="Wang M."/>
            <person name="Yin C."/>
            <person name="Cornejo O.E."/>
            <person name="Hulbert S.H."/>
            <person name="Chen X."/>
        </authorList>
    </citation>
    <scope>NUCLEOTIDE SEQUENCE [LARGE SCALE GENOMIC DNA]</scope>
    <source>
        <strain evidence="2">93-210</strain>
    </source>
</reference>
<dbReference type="EMBL" id="CM045873">
    <property type="protein sequence ID" value="KAI7947913.1"/>
    <property type="molecule type" value="Genomic_DNA"/>
</dbReference>
<keyword evidence="2" id="KW-1185">Reference proteome</keyword>
<gene>
    <name evidence="1" type="ORF">MJO28_009821</name>
</gene>
<evidence type="ECO:0000313" key="1">
    <source>
        <dbReference type="EMBL" id="KAI7947913.1"/>
    </source>
</evidence>
<sequence>MAYRNKPPRQLTFGFGGLSVENQINPLPEIYRGSGSSKLPVYPQLGGAGIATNIDKVIPEEHPENERLAIKARPTHLDSLNHPPKIIPAANSLYPLSSPNRILSRRPKPSITKRLSVDTSRASLLLPPSSPRTIPDSTTPVASSPATSERLVLPPKPKRGHSGATLKFAAPESPLDPEVSRGLRSQPSQIDHDKNRLDITPTPAPSATSRLIFPHHSSSSTPTSDVKPSLFLNSPTRYRTESFKVGADSALNSPVSYLDHRANSIFTSQQLESSVSSPSRDLTDPTPSSASLSTASRTSIDPTFQLASPAFTSPWPVPPSSAHSHAPFQSGWPNRSATYYPLRAWSNAPKKSATYYPLRTLSNAPRPDPSIVMASLSPLSTALAYLDLSSQPMSVPEDCSGALPQSPSLGPNSPPSTTDDNPLAGNNHELSIRFGPVKASPRPASLKSHKSTASRDTSYEDAPDKAEWMEIDSGDAYDDLEQTEARGRTISQRLSLLNGIEAVNLAAEAKNRYLTESHKSQDLSTTIYSIPGNRTSYSMINHRHLSLSTLSTDLNSTNRDSYGSSNTTSSSRSHLSSLYQDFTPNSSRTSISIDHRLPLGGVPLFTRTSISREDREDDELDTILETPDLERAESQMPNSSLRQSGSHRRRLKPLILRTTAPPTSTSRKRTSAFEPYSRNSLSPSPPQPVYEANSSHVSNAWGTSRKSSDVMASKDPAVSSTHAPTGHPKESNPLRLGNASTPKEQNALALTNKDFREAIDEHNAIKFPKDENVFDQATPPAKILEIPVIKMLSERSGTFGINSSKQPLYDRTNLSDGMMNEESRITLIIEDGTPMPAEHRTSLVDSEGNKIDMDNSRARKASPKGLNPIKTSMLESVRRRVNSYHSLRPGTPEDITLVNPSTSMDSPSTPKSTDSIRKRCISNLCMPKDVRRSTERGISPSNYAAAKLAERPSSGSTFSSGPKTPDTLVITSPPVVRPPGSDGSSTASTGSSPSNGFSGLAEATLTVPHRKSRLFMSLTRMEAQDAKLLDITKPDDTNSVIQAQSRGKLVKGKLQRISMPSLLHDEDERLALWGMISNAKLKSHGHK</sequence>
<proteinExistence type="predicted"/>
<accession>A0ACC0E8V0</accession>